<evidence type="ECO:0000256" key="1">
    <source>
        <dbReference type="ARBA" id="ARBA00004418"/>
    </source>
</evidence>
<dbReference type="GO" id="GO:0030288">
    <property type="term" value="C:outer membrane-bounded periplasmic space"/>
    <property type="evidence" value="ECO:0007669"/>
    <property type="project" value="TreeGrafter"/>
</dbReference>
<accession>A0A366EY85</accession>
<gene>
    <name evidence="5" type="ORF">DFR50_12839</name>
</gene>
<evidence type="ECO:0000313" key="5">
    <source>
        <dbReference type="EMBL" id="RBP07314.1"/>
    </source>
</evidence>
<dbReference type="Pfam" id="PF13407">
    <property type="entry name" value="Peripla_BP_4"/>
    <property type="match status" value="1"/>
</dbReference>
<keyword evidence="6" id="KW-1185">Reference proteome</keyword>
<sequence>MMDEIAGGRTTGRAGAIGLRLRSSVAAAVLALGLAPTGAAWSQDKMMATVGRVGNVDELVTMDKVCGTKPIRVALVDGFGGNSWRRITRAEYEDEAKKCPNIKEVLYADGQNNPQKTISDIQSLVAQGVEAIVVFPDAGPAMLPAIRAAHKAGVAIVAYTASPGGKPGVDYLDFVAPNTPSDGSTWAKWVAKTLNGQGKVVFLGGTPGNLQSQAELEGIKKVFADFPKIELLGGGPVDTNWDPAETQKVVSGLLTRYPQIDAIISDYGGGSVGGIRAFINAKHPLVPWAANDANEFACLWQENKAANPNYQMMTVSSRTWLVRVALRKAVAKAEGVDDPEPSIVNQPIVEDSTDPKLPPKCDSSLPPDAIFSSQLPPDKLKAVFAQ</sequence>
<organism evidence="5 6">
    <name type="scientific">Roseiarcus fermentans</name>
    <dbReference type="NCBI Taxonomy" id="1473586"/>
    <lineage>
        <taxon>Bacteria</taxon>
        <taxon>Pseudomonadati</taxon>
        <taxon>Pseudomonadota</taxon>
        <taxon>Alphaproteobacteria</taxon>
        <taxon>Hyphomicrobiales</taxon>
        <taxon>Roseiarcaceae</taxon>
        <taxon>Roseiarcus</taxon>
    </lineage>
</organism>
<evidence type="ECO:0000256" key="3">
    <source>
        <dbReference type="SAM" id="MobiDB-lite"/>
    </source>
</evidence>
<comment type="caution">
    <text evidence="5">The sequence shown here is derived from an EMBL/GenBank/DDBJ whole genome shotgun (WGS) entry which is preliminary data.</text>
</comment>
<dbReference type="PANTHER" id="PTHR30036">
    <property type="entry name" value="D-XYLOSE-BINDING PERIPLASMIC PROTEIN"/>
    <property type="match status" value="1"/>
</dbReference>
<dbReference type="PANTHER" id="PTHR30036:SF7">
    <property type="entry name" value="ABC TRANSPORTER PERIPLASMIC-BINDING PROTEIN YPHF"/>
    <property type="match status" value="1"/>
</dbReference>
<dbReference type="AlphaFoldDB" id="A0A366EY85"/>
<proteinExistence type="inferred from homology"/>
<dbReference type="SUPFAM" id="SSF53822">
    <property type="entry name" value="Periplasmic binding protein-like I"/>
    <property type="match status" value="1"/>
</dbReference>
<evidence type="ECO:0000313" key="6">
    <source>
        <dbReference type="Proteomes" id="UP000253529"/>
    </source>
</evidence>
<evidence type="ECO:0000256" key="2">
    <source>
        <dbReference type="ARBA" id="ARBA00007639"/>
    </source>
</evidence>
<dbReference type="EMBL" id="QNRK01000028">
    <property type="protein sequence ID" value="RBP07314.1"/>
    <property type="molecule type" value="Genomic_DNA"/>
</dbReference>
<name>A0A366EY85_9HYPH</name>
<dbReference type="GO" id="GO:0030246">
    <property type="term" value="F:carbohydrate binding"/>
    <property type="evidence" value="ECO:0007669"/>
    <property type="project" value="TreeGrafter"/>
</dbReference>
<comment type="similarity">
    <text evidence="2">Belongs to the bacterial solute-binding protein 2 family.</text>
</comment>
<dbReference type="InterPro" id="IPR050555">
    <property type="entry name" value="Bact_Solute-Bind_Prot2"/>
</dbReference>
<dbReference type="Gene3D" id="3.40.50.2300">
    <property type="match status" value="2"/>
</dbReference>
<comment type="subcellular location">
    <subcellularLocation>
        <location evidence="1">Periplasm</location>
    </subcellularLocation>
</comment>
<dbReference type="InterPro" id="IPR028082">
    <property type="entry name" value="Peripla_BP_I"/>
</dbReference>
<dbReference type="InterPro" id="IPR025997">
    <property type="entry name" value="SBP_2_dom"/>
</dbReference>
<evidence type="ECO:0000259" key="4">
    <source>
        <dbReference type="Pfam" id="PF13407"/>
    </source>
</evidence>
<feature type="domain" description="Periplasmic binding protein" evidence="4">
    <location>
        <begin position="79"/>
        <end position="332"/>
    </location>
</feature>
<feature type="region of interest" description="Disordered" evidence="3">
    <location>
        <begin position="336"/>
        <end position="374"/>
    </location>
</feature>
<reference evidence="5 6" key="1">
    <citation type="submission" date="2018-06" db="EMBL/GenBank/DDBJ databases">
        <title>Genomic Encyclopedia of Type Strains, Phase IV (KMG-IV): sequencing the most valuable type-strain genomes for metagenomic binning, comparative biology and taxonomic classification.</title>
        <authorList>
            <person name="Goeker M."/>
        </authorList>
    </citation>
    <scope>NUCLEOTIDE SEQUENCE [LARGE SCALE GENOMIC DNA]</scope>
    <source>
        <strain evidence="5 6">DSM 24875</strain>
    </source>
</reference>
<dbReference type="Proteomes" id="UP000253529">
    <property type="component" value="Unassembled WGS sequence"/>
</dbReference>
<protein>
    <submittedName>
        <fullName evidence="5">Ribose transport system substrate-binding protein</fullName>
    </submittedName>
</protein>